<dbReference type="PANTHER" id="PTHR47618">
    <property type="entry name" value="BIFUNCTIONAL OLIGORIBONUCLEASE AND PAP PHOSPHATASE NRNA"/>
    <property type="match status" value="1"/>
</dbReference>
<dbReference type="AlphaFoldDB" id="A0A1F7TLU3"/>
<protein>
    <recommendedName>
        <fullName evidence="3">DDH domain-containing protein</fullName>
    </recommendedName>
</protein>
<dbReference type="InterPro" id="IPR038763">
    <property type="entry name" value="DHH_sf"/>
</dbReference>
<reference evidence="1 2" key="1">
    <citation type="journal article" date="2016" name="Nat. Commun.">
        <title>Thousands of microbial genomes shed light on interconnected biogeochemical processes in an aquifer system.</title>
        <authorList>
            <person name="Anantharaman K."/>
            <person name="Brown C.T."/>
            <person name="Hug L.A."/>
            <person name="Sharon I."/>
            <person name="Castelle C.J."/>
            <person name="Probst A.J."/>
            <person name="Thomas B.C."/>
            <person name="Singh A."/>
            <person name="Wilkins M.J."/>
            <person name="Karaoz U."/>
            <person name="Brodie E.L."/>
            <person name="Williams K.H."/>
            <person name="Hubbard S.S."/>
            <person name="Banfield J.F."/>
        </authorList>
    </citation>
    <scope>NUCLEOTIDE SEQUENCE [LARGE SCALE GENOMIC DNA]</scope>
</reference>
<dbReference type="SUPFAM" id="SSF64182">
    <property type="entry name" value="DHH phosphoesterases"/>
    <property type="match status" value="1"/>
</dbReference>
<dbReference type="Gene3D" id="3.90.1640.10">
    <property type="entry name" value="inorganic pyrophosphatase (n-terminal core)"/>
    <property type="match status" value="1"/>
</dbReference>
<comment type="caution">
    <text evidence="1">The sequence shown here is derived from an EMBL/GenBank/DDBJ whole genome shotgun (WGS) entry which is preliminary data.</text>
</comment>
<dbReference type="InterPro" id="IPR051319">
    <property type="entry name" value="Oligoribo/pAp-PDE_c-di-AMP_PDE"/>
</dbReference>
<proteinExistence type="predicted"/>
<evidence type="ECO:0008006" key="3">
    <source>
        <dbReference type="Google" id="ProtNLM"/>
    </source>
</evidence>
<evidence type="ECO:0000313" key="2">
    <source>
        <dbReference type="Proteomes" id="UP000177885"/>
    </source>
</evidence>
<dbReference type="STRING" id="1802385.A2856_00340"/>
<dbReference type="EMBL" id="MGDT01000004">
    <property type="protein sequence ID" value="OGL66939.1"/>
    <property type="molecule type" value="Genomic_DNA"/>
</dbReference>
<name>A0A1F7TLU3_9BACT</name>
<gene>
    <name evidence="1" type="ORF">A2856_00340</name>
</gene>
<accession>A0A1F7TLU3</accession>
<sequence>MALTHTQQVLEAFKRCERPLLVVGAGSGPDGYATAIGLALVFEKLGKKPEIVAHDGVLPKNLSFLPGGRLVKPRLEKLRRFRIDLDTTKTAIEEISYHRTDASLGIELAPVSGFWEPHDVKTSASSYRFDLIVTVAAADLDACGAPYRENPDFFYRVPVVNLDHASANERYGAVNHVDLTACAVAEAAAELVVQMDAGLMDSDVATAFLAGMVAKTKSFKGPTVTPKTLEAAARLLTLGARRDEIVGSLYRTRSVATLRLWGRALARLKAADGKKLVWTLIGRQDFLHAGADEEDLPDVIEELIASCPEARVAAVLYESRDQSVRAVVRSDTTEQRHRFTDKTIVQAEGELVSALEQKHS</sequence>
<dbReference type="PANTHER" id="PTHR47618:SF1">
    <property type="entry name" value="BIFUNCTIONAL OLIGORIBONUCLEASE AND PAP PHOSPHATASE NRNA"/>
    <property type="match status" value="1"/>
</dbReference>
<evidence type="ECO:0000313" key="1">
    <source>
        <dbReference type="EMBL" id="OGL66939.1"/>
    </source>
</evidence>
<dbReference type="Gene3D" id="3.10.310.30">
    <property type="match status" value="1"/>
</dbReference>
<organism evidence="1 2">
    <name type="scientific">Candidatus Uhrbacteria bacterium RIFCSPHIGHO2_01_FULL_63_20</name>
    <dbReference type="NCBI Taxonomy" id="1802385"/>
    <lineage>
        <taxon>Bacteria</taxon>
        <taxon>Candidatus Uhriibacteriota</taxon>
    </lineage>
</organism>
<dbReference type="Proteomes" id="UP000177885">
    <property type="component" value="Unassembled WGS sequence"/>
</dbReference>